<protein>
    <submittedName>
        <fullName evidence="1">Uncharacterized protein</fullName>
    </submittedName>
</protein>
<proteinExistence type="predicted"/>
<comment type="caution">
    <text evidence="1">The sequence shown here is derived from an EMBL/GenBank/DDBJ whole genome shotgun (WGS) entry which is preliminary data.</text>
</comment>
<keyword evidence="2" id="KW-1185">Reference proteome</keyword>
<evidence type="ECO:0000313" key="2">
    <source>
        <dbReference type="Proteomes" id="UP000092665"/>
    </source>
</evidence>
<sequence>MKEEKEYIIELEKLLDYQITTVIWNISNYIGNNDDIDLSGGSLMQSYLIMPDQTLSGQYIYAPVIGPNTDYNIIKPLRFNVMTSFWDHIGNIWLFQDARTPDGIIKYFVGDNPNYKASREVMGNSKGGGYKSLKVICTVPGDLNTVQMRLY</sequence>
<name>A0A1B8YMG6_9GAMM</name>
<reference evidence="2" key="1">
    <citation type="submission" date="2015-11" db="EMBL/GenBank/DDBJ databases">
        <authorList>
            <person name="Tobias N.J."/>
            <person name="Mishra B."/>
            <person name="Gupta D.K."/>
            <person name="Thines M."/>
            <person name="Stinear T.P."/>
            <person name="Bode H.B."/>
        </authorList>
    </citation>
    <scope>NUCLEOTIDE SEQUENCE [LARGE SCALE GENOMIC DNA]</scope>
    <source>
        <strain evidence="2">PB45.5</strain>
    </source>
</reference>
<dbReference type="RefSeq" id="WP_065389257.1">
    <property type="nucleotide sequence ID" value="NZ_CAWMQN010000018.1"/>
</dbReference>
<dbReference type="AlphaFoldDB" id="A0A1B8YMG6"/>
<dbReference type="EMBL" id="LOIC01000018">
    <property type="protein sequence ID" value="OCA56303.1"/>
    <property type="molecule type" value="Genomic_DNA"/>
</dbReference>
<evidence type="ECO:0000313" key="1">
    <source>
        <dbReference type="EMBL" id="OCA56303.1"/>
    </source>
</evidence>
<dbReference type="Proteomes" id="UP000092665">
    <property type="component" value="Unassembled WGS sequence"/>
</dbReference>
<organism evidence="1 2">
    <name type="scientific">Photorhabdus namnaonensis</name>
    <dbReference type="NCBI Taxonomy" id="1851568"/>
    <lineage>
        <taxon>Bacteria</taxon>
        <taxon>Pseudomonadati</taxon>
        <taxon>Pseudomonadota</taxon>
        <taxon>Gammaproteobacteria</taxon>
        <taxon>Enterobacterales</taxon>
        <taxon>Morganellaceae</taxon>
        <taxon>Photorhabdus</taxon>
    </lineage>
</organism>
<gene>
    <name evidence="1" type="ORF">Phpb_00802</name>
</gene>
<accession>A0A1B8YMG6</accession>